<dbReference type="PANTHER" id="PTHR12526:SF627">
    <property type="entry name" value="D-RHAMNOSYLTRANSFERASE WBPZ"/>
    <property type="match status" value="1"/>
</dbReference>
<dbReference type="Pfam" id="PF00534">
    <property type="entry name" value="Glycos_transf_1"/>
    <property type="match status" value="1"/>
</dbReference>
<dbReference type="EMBL" id="JBHTCF010000003">
    <property type="protein sequence ID" value="MFC7304235.1"/>
    <property type="molecule type" value="Genomic_DNA"/>
</dbReference>
<dbReference type="Gene3D" id="3.40.50.2000">
    <property type="entry name" value="Glycogen Phosphorylase B"/>
    <property type="match status" value="2"/>
</dbReference>
<organism evidence="4 5">
    <name type="scientific">Streptomyces monticola</name>
    <dbReference type="NCBI Taxonomy" id="2666263"/>
    <lineage>
        <taxon>Bacteria</taxon>
        <taxon>Bacillati</taxon>
        <taxon>Actinomycetota</taxon>
        <taxon>Actinomycetes</taxon>
        <taxon>Kitasatosporales</taxon>
        <taxon>Streptomycetaceae</taxon>
        <taxon>Streptomyces</taxon>
    </lineage>
</organism>
<accession>A0ABW2JFH6</accession>
<name>A0ABW2JFH6_9ACTN</name>
<comment type="caution">
    <text evidence="4">The sequence shown here is derived from an EMBL/GenBank/DDBJ whole genome shotgun (WGS) entry which is preliminary data.</text>
</comment>
<gene>
    <name evidence="4" type="ORF">ACFQVC_08430</name>
</gene>
<reference evidence="5" key="1">
    <citation type="journal article" date="2019" name="Int. J. Syst. Evol. Microbiol.">
        <title>The Global Catalogue of Microorganisms (GCM) 10K type strain sequencing project: providing services to taxonomists for standard genome sequencing and annotation.</title>
        <authorList>
            <consortium name="The Broad Institute Genomics Platform"/>
            <consortium name="The Broad Institute Genome Sequencing Center for Infectious Disease"/>
            <person name="Wu L."/>
            <person name="Ma J."/>
        </authorList>
    </citation>
    <scope>NUCLEOTIDE SEQUENCE [LARGE SCALE GENOMIC DNA]</scope>
    <source>
        <strain evidence="5">SYNS20</strain>
    </source>
</reference>
<keyword evidence="5" id="KW-1185">Reference proteome</keyword>
<evidence type="ECO:0000256" key="1">
    <source>
        <dbReference type="ARBA" id="ARBA00021292"/>
    </source>
</evidence>
<proteinExistence type="predicted"/>
<feature type="domain" description="Glycosyl transferase family 1" evidence="3">
    <location>
        <begin position="15"/>
        <end position="110"/>
    </location>
</feature>
<dbReference type="Proteomes" id="UP001596523">
    <property type="component" value="Unassembled WGS sequence"/>
</dbReference>
<dbReference type="InterPro" id="IPR001296">
    <property type="entry name" value="Glyco_trans_1"/>
</dbReference>
<dbReference type="RefSeq" id="WP_381828368.1">
    <property type="nucleotide sequence ID" value="NZ_JBHTCF010000003.1"/>
</dbReference>
<evidence type="ECO:0000256" key="2">
    <source>
        <dbReference type="ARBA" id="ARBA00022679"/>
    </source>
</evidence>
<sequence>MNCAPWRPGWVSSRARFMGRTADVPAALCAASVFALPSRAEGWGLALTEVMAHGLAPVVFDCSAGVRHLVEDENSGLHAPPGDTVAFAAALRRLMADEALRRRLGEAARRSALRYEPQGVIDRREALFTFLHR</sequence>
<evidence type="ECO:0000313" key="4">
    <source>
        <dbReference type="EMBL" id="MFC7304235.1"/>
    </source>
</evidence>
<dbReference type="SUPFAM" id="SSF53756">
    <property type="entry name" value="UDP-Glycosyltransferase/glycogen phosphorylase"/>
    <property type="match status" value="1"/>
</dbReference>
<dbReference type="GO" id="GO:0016757">
    <property type="term" value="F:glycosyltransferase activity"/>
    <property type="evidence" value="ECO:0007669"/>
    <property type="project" value="UniProtKB-KW"/>
</dbReference>
<keyword evidence="2 4" id="KW-0808">Transferase</keyword>
<keyword evidence="4" id="KW-0328">Glycosyltransferase</keyword>
<evidence type="ECO:0000313" key="5">
    <source>
        <dbReference type="Proteomes" id="UP001596523"/>
    </source>
</evidence>
<dbReference type="PANTHER" id="PTHR12526">
    <property type="entry name" value="GLYCOSYLTRANSFERASE"/>
    <property type="match status" value="1"/>
</dbReference>
<evidence type="ECO:0000259" key="3">
    <source>
        <dbReference type="Pfam" id="PF00534"/>
    </source>
</evidence>
<protein>
    <recommendedName>
        <fullName evidence="1">D-inositol 3-phosphate glycosyltransferase</fullName>
    </recommendedName>
</protein>